<evidence type="ECO:0000259" key="3">
    <source>
        <dbReference type="Pfam" id="PF21725"/>
    </source>
</evidence>
<evidence type="ECO:0000313" key="4">
    <source>
        <dbReference type="EMBL" id="WTZ08415.1"/>
    </source>
</evidence>
<feature type="compositionally biased region" description="Low complexity" evidence="1">
    <location>
        <begin position="139"/>
        <end position="151"/>
    </location>
</feature>
<protein>
    <submittedName>
        <fullName evidence="4">Phage holin family protein</fullName>
    </submittedName>
</protein>
<organism evidence="4">
    <name type="scientific">Streptomyces sp. NBC_01393</name>
    <dbReference type="NCBI Taxonomy" id="2903851"/>
    <lineage>
        <taxon>Bacteria</taxon>
        <taxon>Bacillati</taxon>
        <taxon>Actinomycetota</taxon>
        <taxon>Actinomycetes</taxon>
        <taxon>Kitasatosporales</taxon>
        <taxon>Streptomycetaceae</taxon>
        <taxon>Streptomyces</taxon>
    </lineage>
</organism>
<dbReference type="InterPro" id="IPR049082">
    <property type="entry name" value="T7SS_signal"/>
</dbReference>
<evidence type="ECO:0000256" key="2">
    <source>
        <dbReference type="SAM" id="Phobius"/>
    </source>
</evidence>
<name>A0AAU3HT96_9ACTN</name>
<dbReference type="AlphaFoldDB" id="A0AAU3HT96"/>
<feature type="domain" description="Putative T7SS secretion signal" evidence="3">
    <location>
        <begin position="49"/>
        <end position="224"/>
    </location>
</feature>
<feature type="transmembrane region" description="Helical" evidence="2">
    <location>
        <begin position="314"/>
        <end position="333"/>
    </location>
</feature>
<feature type="region of interest" description="Disordered" evidence="1">
    <location>
        <begin position="128"/>
        <end position="183"/>
    </location>
</feature>
<feature type="transmembrane region" description="Helical" evidence="2">
    <location>
        <begin position="282"/>
        <end position="302"/>
    </location>
</feature>
<keyword evidence="2" id="KW-0812">Transmembrane</keyword>
<keyword evidence="2" id="KW-1133">Transmembrane helix</keyword>
<feature type="region of interest" description="Disordered" evidence="1">
    <location>
        <begin position="446"/>
        <end position="473"/>
    </location>
</feature>
<dbReference type="Pfam" id="PF21725">
    <property type="entry name" value="T7SS_signal"/>
    <property type="match status" value="1"/>
</dbReference>
<gene>
    <name evidence="4" type="ORF">OG699_10695</name>
</gene>
<reference evidence="4" key="1">
    <citation type="submission" date="2022-10" db="EMBL/GenBank/DDBJ databases">
        <title>The complete genomes of actinobacterial strains from the NBC collection.</title>
        <authorList>
            <person name="Joergensen T.S."/>
            <person name="Alvarez Arevalo M."/>
            <person name="Sterndorff E.B."/>
            <person name="Faurdal D."/>
            <person name="Vuksanovic O."/>
            <person name="Mourched A.-S."/>
            <person name="Charusanti P."/>
            <person name="Shaw S."/>
            <person name="Blin K."/>
            <person name="Weber T."/>
        </authorList>
    </citation>
    <scope>NUCLEOTIDE SEQUENCE</scope>
    <source>
        <strain evidence="4">NBC_01393</strain>
    </source>
</reference>
<feature type="compositionally biased region" description="Basic and acidic residues" evidence="1">
    <location>
        <begin position="163"/>
        <end position="174"/>
    </location>
</feature>
<feature type="compositionally biased region" description="Polar residues" evidence="1">
    <location>
        <begin position="460"/>
        <end position="473"/>
    </location>
</feature>
<proteinExistence type="predicted"/>
<keyword evidence="2" id="KW-0472">Membrane</keyword>
<sequence length="486" mass="50106">MAEPSVSRIASYHLNHPAPCGGSRAADVGGAAVGSSEYPYLGFDPAPGDLETVRLMVSAIGRVNRDSGTAHTQLSKIGTPDGIWAGKSADAFTTSVEKIPPYLKKALDSVGSAHRALSNWETSLDGFQSRARKPEEEAAAAAKKVTSAKGALNGLSDDTSALSEREKDEHEKDKKSKQKACDAANSELEAVRGRAHSLHTEYTTVADATARTIKDAADDAPPEPGWFDDLVDGFTDFLTDAWDVLADPNFWKLVGDILADVAMVIGVICLVALALGTGVGALGLIGFIVGVGALAAHSAAMIGGAEGMTWQTLAWDALGVVAGGVGLAGARLARLGRVMVQSGRALRASEGFMATLGKIGPGAWGNIAKIPSGMRNSLRGFSMAGQGWVHVATGTTLDIVGTVTGAGFAIGSNTNEGRWLDGDWNISDVPVVGPIAGFASYEAPESEPRIMAPGPLGPQFDTSTSLTSAGQSFTNALQPSSFGTAA</sequence>
<accession>A0AAU3HT96</accession>
<feature type="transmembrane region" description="Helical" evidence="2">
    <location>
        <begin position="257"/>
        <end position="275"/>
    </location>
</feature>
<dbReference type="EMBL" id="CP109546">
    <property type="protein sequence ID" value="WTZ08415.1"/>
    <property type="molecule type" value="Genomic_DNA"/>
</dbReference>
<evidence type="ECO:0000256" key="1">
    <source>
        <dbReference type="SAM" id="MobiDB-lite"/>
    </source>
</evidence>